<sequence>MAIGIVMMASSNLAVSRLRCQANLYNAKILYKVIPC</sequence>
<dbReference type="Proteomes" id="UP000005268">
    <property type="component" value="Chromosome"/>
</dbReference>
<reference evidence="1 2" key="1">
    <citation type="journal article" date="2012" name="J. Bacteriol.">
        <title>Complete Genome Sequence of the Naphthalene-Degrading Pseudomonas putida Strain ND6.</title>
        <authorList>
            <person name="Li S."/>
            <person name="Zhao H."/>
            <person name="Li Y."/>
            <person name="Niu S."/>
            <person name="Cai B."/>
        </authorList>
    </citation>
    <scope>NUCLEOTIDE SEQUENCE [LARGE SCALE GENOMIC DNA]</scope>
    <source>
        <strain evidence="1 2">ND6</strain>
    </source>
</reference>
<evidence type="ECO:0000313" key="1">
    <source>
        <dbReference type="EMBL" id="AFK70302.1"/>
    </source>
</evidence>
<name>I3UXT1_PSEPU</name>
<dbReference type="HOGENOM" id="CLU_3357871_0_0_6"/>
<dbReference type="AlphaFoldDB" id="I3UXT1"/>
<gene>
    <name evidence="1" type="ORF">YSA_06554</name>
</gene>
<protein>
    <submittedName>
        <fullName evidence="1">Uncharacterized protein</fullName>
    </submittedName>
</protein>
<organism evidence="1 2">
    <name type="scientific">Pseudomonas putida ND6</name>
    <dbReference type="NCBI Taxonomy" id="231023"/>
    <lineage>
        <taxon>Bacteria</taxon>
        <taxon>Pseudomonadati</taxon>
        <taxon>Pseudomonadota</taxon>
        <taxon>Gammaproteobacteria</taxon>
        <taxon>Pseudomonadales</taxon>
        <taxon>Pseudomonadaceae</taxon>
        <taxon>Pseudomonas</taxon>
    </lineage>
</organism>
<proteinExistence type="predicted"/>
<dbReference type="EMBL" id="CP003588">
    <property type="protein sequence ID" value="AFK70302.1"/>
    <property type="molecule type" value="Genomic_DNA"/>
</dbReference>
<accession>I3UXT1</accession>
<dbReference type="KEGG" id="ppi:YSA_06554"/>
<evidence type="ECO:0000313" key="2">
    <source>
        <dbReference type="Proteomes" id="UP000005268"/>
    </source>
</evidence>